<feature type="non-terminal residue" evidence="2">
    <location>
        <position position="1"/>
    </location>
</feature>
<evidence type="ECO:0000313" key="2">
    <source>
        <dbReference type="EMBL" id="CAH2216439.1"/>
    </source>
</evidence>
<organism evidence="2 3">
    <name type="scientific">Pararge aegeria aegeria</name>
    <dbReference type="NCBI Taxonomy" id="348720"/>
    <lineage>
        <taxon>Eukaryota</taxon>
        <taxon>Metazoa</taxon>
        <taxon>Ecdysozoa</taxon>
        <taxon>Arthropoda</taxon>
        <taxon>Hexapoda</taxon>
        <taxon>Insecta</taxon>
        <taxon>Pterygota</taxon>
        <taxon>Neoptera</taxon>
        <taxon>Endopterygota</taxon>
        <taxon>Lepidoptera</taxon>
        <taxon>Glossata</taxon>
        <taxon>Ditrysia</taxon>
        <taxon>Papilionoidea</taxon>
        <taxon>Nymphalidae</taxon>
        <taxon>Satyrinae</taxon>
        <taxon>Satyrini</taxon>
        <taxon>Parargina</taxon>
        <taxon>Pararge</taxon>
    </lineage>
</organism>
<name>A0A8S4QPH1_9NEOP</name>
<dbReference type="EMBL" id="CAKXAJ010015466">
    <property type="protein sequence ID" value="CAH2216439.1"/>
    <property type="molecule type" value="Genomic_DNA"/>
</dbReference>
<keyword evidence="3" id="KW-1185">Reference proteome</keyword>
<protein>
    <submittedName>
        <fullName evidence="2">Jg17616 protein</fullName>
    </submittedName>
</protein>
<evidence type="ECO:0000256" key="1">
    <source>
        <dbReference type="SAM" id="MobiDB-lite"/>
    </source>
</evidence>
<reference evidence="2" key="1">
    <citation type="submission" date="2022-03" db="EMBL/GenBank/DDBJ databases">
        <authorList>
            <person name="Lindestad O."/>
        </authorList>
    </citation>
    <scope>NUCLEOTIDE SEQUENCE</scope>
</reference>
<dbReference type="OrthoDB" id="18896at2759"/>
<feature type="compositionally biased region" description="Basic and acidic residues" evidence="1">
    <location>
        <begin position="44"/>
        <end position="54"/>
    </location>
</feature>
<proteinExistence type="predicted"/>
<sequence length="54" mass="6087">LELVESLRYEEIISMMSEPLRVDEEEMPPPIPPKGLGHLSSFDSGHHENGESHC</sequence>
<evidence type="ECO:0000313" key="3">
    <source>
        <dbReference type="Proteomes" id="UP000838756"/>
    </source>
</evidence>
<feature type="region of interest" description="Disordered" evidence="1">
    <location>
        <begin position="20"/>
        <end position="54"/>
    </location>
</feature>
<gene>
    <name evidence="2" type="primary">jg17616</name>
    <name evidence="2" type="ORF">PAEG_LOCUS4485</name>
</gene>
<dbReference type="Proteomes" id="UP000838756">
    <property type="component" value="Unassembled WGS sequence"/>
</dbReference>
<comment type="caution">
    <text evidence="2">The sequence shown here is derived from an EMBL/GenBank/DDBJ whole genome shotgun (WGS) entry which is preliminary data.</text>
</comment>
<dbReference type="AlphaFoldDB" id="A0A8S4QPH1"/>
<accession>A0A8S4QPH1</accession>